<dbReference type="AlphaFoldDB" id="A0A545V5L1"/>
<dbReference type="Gene3D" id="3.40.50.1580">
    <property type="entry name" value="Nucleoside phosphorylase domain"/>
    <property type="match status" value="1"/>
</dbReference>
<dbReference type="OrthoDB" id="2331083at2759"/>
<dbReference type="GO" id="GO:0009116">
    <property type="term" value="P:nucleoside metabolic process"/>
    <property type="evidence" value="ECO:0007669"/>
    <property type="project" value="InterPro"/>
</dbReference>
<keyword evidence="3" id="KW-1185">Reference proteome</keyword>
<dbReference type="InterPro" id="IPR035994">
    <property type="entry name" value="Nucleoside_phosphorylase_sf"/>
</dbReference>
<dbReference type="Pfam" id="PF06516">
    <property type="entry name" value="NUP"/>
    <property type="match status" value="1"/>
</dbReference>
<feature type="region of interest" description="Disordered" evidence="1">
    <location>
        <begin position="381"/>
        <end position="433"/>
    </location>
</feature>
<dbReference type="GO" id="GO:0005783">
    <property type="term" value="C:endoplasmic reticulum"/>
    <property type="evidence" value="ECO:0007669"/>
    <property type="project" value="TreeGrafter"/>
</dbReference>
<name>A0A545V5L1_9HYPO</name>
<evidence type="ECO:0000256" key="1">
    <source>
        <dbReference type="SAM" id="MobiDB-lite"/>
    </source>
</evidence>
<protein>
    <submittedName>
        <fullName evidence="2">Purine nucleoside permease</fullName>
    </submittedName>
</protein>
<feature type="compositionally biased region" description="Low complexity" evidence="1">
    <location>
        <begin position="401"/>
        <end position="411"/>
    </location>
</feature>
<dbReference type="STRING" id="43265.A0A545V5L1"/>
<dbReference type="Proteomes" id="UP000315783">
    <property type="component" value="Unassembled WGS sequence"/>
</dbReference>
<reference evidence="2 3" key="1">
    <citation type="journal article" date="2019" name="Appl. Microbiol. Biotechnol.">
        <title>Genome sequence of Isaria javanica and comparative genome analysis insights into family S53 peptidase evolution in fungal entomopathogens.</title>
        <authorList>
            <person name="Lin R."/>
            <person name="Zhang X."/>
            <person name="Xin B."/>
            <person name="Zou M."/>
            <person name="Gao Y."/>
            <person name="Qin F."/>
            <person name="Hu Q."/>
            <person name="Xie B."/>
            <person name="Cheng X."/>
        </authorList>
    </citation>
    <scope>NUCLEOTIDE SEQUENCE [LARGE SCALE GENOMIC DNA]</scope>
    <source>
        <strain evidence="2 3">IJ1G</strain>
    </source>
</reference>
<evidence type="ECO:0000313" key="3">
    <source>
        <dbReference type="Proteomes" id="UP000315783"/>
    </source>
</evidence>
<dbReference type="GO" id="GO:0003824">
    <property type="term" value="F:catalytic activity"/>
    <property type="evidence" value="ECO:0007669"/>
    <property type="project" value="InterPro"/>
</dbReference>
<comment type="caution">
    <text evidence="2">The sequence shown here is derived from an EMBL/GenBank/DDBJ whole genome shotgun (WGS) entry which is preliminary data.</text>
</comment>
<dbReference type="EMBL" id="SPUK01000005">
    <property type="protein sequence ID" value="TQV97007.1"/>
    <property type="molecule type" value="Genomic_DNA"/>
</dbReference>
<dbReference type="PANTHER" id="PTHR38643">
    <property type="entry name" value="PURINE NUCLEOSIDE PERMEASE C285.05-RELATED"/>
    <property type="match status" value="1"/>
</dbReference>
<accession>A0A545V5L1</accession>
<dbReference type="GO" id="GO:0055085">
    <property type="term" value="P:transmembrane transport"/>
    <property type="evidence" value="ECO:0007669"/>
    <property type="project" value="InterPro"/>
</dbReference>
<organism evidence="2 3">
    <name type="scientific">Cordyceps javanica</name>
    <dbReference type="NCBI Taxonomy" id="43265"/>
    <lineage>
        <taxon>Eukaryota</taxon>
        <taxon>Fungi</taxon>
        <taxon>Dikarya</taxon>
        <taxon>Ascomycota</taxon>
        <taxon>Pezizomycotina</taxon>
        <taxon>Sordariomycetes</taxon>
        <taxon>Hypocreomycetidae</taxon>
        <taxon>Hypocreales</taxon>
        <taxon>Cordycipitaceae</taxon>
        <taxon>Cordyceps</taxon>
    </lineage>
</organism>
<dbReference type="SUPFAM" id="SSF53167">
    <property type="entry name" value="Purine and uridine phosphorylases"/>
    <property type="match status" value="1"/>
</dbReference>
<proteinExistence type="predicted"/>
<evidence type="ECO:0000313" key="2">
    <source>
        <dbReference type="EMBL" id="TQV97007.1"/>
    </source>
</evidence>
<gene>
    <name evidence="2" type="ORF">IF1G_04247</name>
</gene>
<dbReference type="InterPro" id="IPR009486">
    <property type="entry name" value="Pur_nuclsid_perm"/>
</dbReference>
<dbReference type="PANTHER" id="PTHR38643:SF1">
    <property type="entry name" value="PURINE NUCLEOSIDE PERMEASE C285.05-RELATED"/>
    <property type="match status" value="1"/>
</dbReference>
<sequence>MAGATVVTADVIAPKVMIVSMFAPEAHAWNSNFGRSGLGNLSSVSIPAPGLSMLFPLISCTRDAAVCHVTVGEGEVNAAASATALLLAPALDLRATYFLLSGIAGAHPGRATLGSVALARYAVQVGLQYEVDPRDAPDGWQTGYVPFGRDRPEQYPSVIYGSEVFELNVRLRDVAYDLASAAALENHDDDDDDDDEGKRVRALRAQYPAGTAATRPPRLVKCDVTTSDVYFMGEALAQAFDRTTTVWTNGTGAYCMSAQEDNAILEVLVRGAADRLVDFSRVVLMRAGANFDRPPPGVPLADFLAEAAVVAPQQPGQGVAARSMYDAGVRIVRGIVGGWDHTFARGVPADNYVGDIFGTLGGDPDFGTPALRLEAQRAAMAGGGLRRSKRRMRREVVPSEQAPARAAQQQDRQTRQALRRGRREMDVVANAKM</sequence>